<reference evidence="1 2" key="1">
    <citation type="submission" date="2020-08" db="EMBL/GenBank/DDBJ databases">
        <title>Genomic Encyclopedia of Type Strains, Phase IV (KMG-IV): sequencing the most valuable type-strain genomes for metagenomic binning, comparative biology and taxonomic classification.</title>
        <authorList>
            <person name="Goeker M."/>
        </authorList>
    </citation>
    <scope>NUCLEOTIDE SEQUENCE [LARGE SCALE GENOMIC DNA]</scope>
    <source>
        <strain evidence="1 2">DSM 23240</strain>
    </source>
</reference>
<dbReference type="EMBL" id="JACHHQ010000020">
    <property type="protein sequence ID" value="MBB5202642.1"/>
    <property type="molecule type" value="Genomic_DNA"/>
</dbReference>
<evidence type="ECO:0000313" key="1">
    <source>
        <dbReference type="EMBL" id="MBB5202642.1"/>
    </source>
</evidence>
<keyword evidence="2" id="KW-1185">Reference proteome</keyword>
<gene>
    <name evidence="1" type="ORF">HNR39_004512</name>
</gene>
<protein>
    <submittedName>
        <fullName evidence="1">Uncharacterized protein</fullName>
    </submittedName>
</protein>
<comment type="caution">
    <text evidence="1">The sequence shown here is derived from an EMBL/GenBank/DDBJ whole genome shotgun (WGS) entry which is preliminary data.</text>
</comment>
<dbReference type="Proteomes" id="UP000571084">
    <property type="component" value="Unassembled WGS sequence"/>
</dbReference>
<accession>A0A840RZI7</accession>
<name>A0A840RZI7_9BURK</name>
<organism evidence="1 2">
    <name type="scientific">Glaciimonas immobilis</name>
    <dbReference type="NCBI Taxonomy" id="728004"/>
    <lineage>
        <taxon>Bacteria</taxon>
        <taxon>Pseudomonadati</taxon>
        <taxon>Pseudomonadota</taxon>
        <taxon>Betaproteobacteria</taxon>
        <taxon>Burkholderiales</taxon>
        <taxon>Oxalobacteraceae</taxon>
        <taxon>Glaciimonas</taxon>
    </lineage>
</organism>
<evidence type="ECO:0000313" key="2">
    <source>
        <dbReference type="Proteomes" id="UP000571084"/>
    </source>
</evidence>
<sequence>MVYYKPFAYFLFGDAANIKFKDVNGVSTTWARFGWSGWSIAKMVSAPWMLAGSGPAASYFFLLG</sequence>
<proteinExistence type="predicted"/>
<dbReference type="AlphaFoldDB" id="A0A840RZI7"/>